<comment type="function">
    <text evidence="6">Part of the outer membrane protein assembly complex, which is involved in assembly and insertion of beta-barrel proteins into the outer membrane.</text>
</comment>
<evidence type="ECO:0000256" key="4">
    <source>
        <dbReference type="ARBA" id="ARBA00023237"/>
    </source>
</evidence>
<keyword evidence="4 6" id="KW-0998">Cell outer membrane</keyword>
<dbReference type="GO" id="GO:1990063">
    <property type="term" value="C:Bam protein complex"/>
    <property type="evidence" value="ECO:0007669"/>
    <property type="project" value="TreeGrafter"/>
</dbReference>
<dbReference type="Proteomes" id="UP000253250">
    <property type="component" value="Unassembled WGS sequence"/>
</dbReference>
<dbReference type="InterPro" id="IPR019734">
    <property type="entry name" value="TPR_rpt"/>
</dbReference>
<gene>
    <name evidence="6" type="primary">bamD</name>
    <name evidence="8" type="ORF">C4900_09255</name>
</gene>
<dbReference type="RefSeq" id="WP_065970629.1">
    <property type="nucleotide sequence ID" value="NZ_CP080624.1"/>
</dbReference>
<evidence type="ECO:0000256" key="1">
    <source>
        <dbReference type="ARBA" id="ARBA00022729"/>
    </source>
</evidence>
<dbReference type="AlphaFoldDB" id="A0A1C2G167"/>
<accession>A0A1C2G167</accession>
<dbReference type="SUPFAM" id="SSF48452">
    <property type="entry name" value="TPR-like"/>
    <property type="match status" value="1"/>
</dbReference>
<comment type="similarity">
    <text evidence="6">Belongs to the BamD family.</text>
</comment>
<comment type="subcellular location">
    <subcellularLocation>
        <location evidence="6">Cell outer membrane</location>
        <topology evidence="6">Lipid-anchor</topology>
    </subcellularLocation>
</comment>
<dbReference type="GO" id="GO:0043165">
    <property type="term" value="P:Gram-negative-bacterium-type cell outer membrane assembly"/>
    <property type="evidence" value="ECO:0007669"/>
    <property type="project" value="UniProtKB-UniRule"/>
</dbReference>
<dbReference type="CDD" id="cd15830">
    <property type="entry name" value="BamD"/>
    <property type="match status" value="1"/>
</dbReference>
<dbReference type="PROSITE" id="PS51257">
    <property type="entry name" value="PROKAR_LIPOPROTEIN"/>
    <property type="match status" value="1"/>
</dbReference>
<proteinExistence type="inferred from homology"/>
<dbReference type="HAMAP" id="MF_00922">
    <property type="entry name" value="OM_assembly_BamD"/>
    <property type="match status" value="1"/>
</dbReference>
<evidence type="ECO:0000256" key="5">
    <source>
        <dbReference type="ARBA" id="ARBA00023288"/>
    </source>
</evidence>
<organism evidence="8 9">
    <name type="scientific">Acidiferrobacter thiooxydans</name>
    <dbReference type="NCBI Taxonomy" id="163359"/>
    <lineage>
        <taxon>Bacteria</taxon>
        <taxon>Pseudomonadati</taxon>
        <taxon>Pseudomonadota</taxon>
        <taxon>Gammaproteobacteria</taxon>
        <taxon>Acidiferrobacterales</taxon>
        <taxon>Acidiferrobacteraceae</taxon>
        <taxon>Acidiferrobacter</taxon>
    </lineage>
</organism>
<evidence type="ECO:0000313" key="9">
    <source>
        <dbReference type="Proteomes" id="UP000253250"/>
    </source>
</evidence>
<evidence type="ECO:0000256" key="3">
    <source>
        <dbReference type="ARBA" id="ARBA00023139"/>
    </source>
</evidence>
<feature type="domain" description="Outer membrane lipoprotein BamD-like" evidence="7">
    <location>
        <begin position="31"/>
        <end position="235"/>
    </location>
</feature>
<comment type="caution">
    <text evidence="8">The sequence shown here is derived from an EMBL/GenBank/DDBJ whole genome shotgun (WGS) entry which is preliminary data.</text>
</comment>
<keyword evidence="3 6" id="KW-0564">Palmitate</keyword>
<dbReference type="InterPro" id="IPR039565">
    <property type="entry name" value="BamD-like"/>
</dbReference>
<evidence type="ECO:0000313" key="8">
    <source>
        <dbReference type="EMBL" id="RCN56057.1"/>
    </source>
</evidence>
<dbReference type="PANTHER" id="PTHR37423">
    <property type="entry name" value="SOLUBLE LYTIC MUREIN TRANSGLYCOSYLASE-RELATED"/>
    <property type="match status" value="1"/>
</dbReference>
<evidence type="ECO:0000256" key="6">
    <source>
        <dbReference type="HAMAP-Rule" id="MF_00922"/>
    </source>
</evidence>
<keyword evidence="9" id="KW-1185">Reference proteome</keyword>
<dbReference type="OrthoDB" id="9779191at2"/>
<reference evidence="8 9" key="1">
    <citation type="submission" date="2018-02" db="EMBL/GenBank/DDBJ databases">
        <title>Insights into the biology of acidophilic members of the Acidiferrobacteraceae family derived from comparative genomic analyses.</title>
        <authorList>
            <person name="Issotta F."/>
            <person name="Thyssen C."/>
            <person name="Mena C."/>
            <person name="Moya A."/>
            <person name="Bellenberg S."/>
            <person name="Sproer C."/>
            <person name="Covarrubias P.C."/>
            <person name="Sand W."/>
            <person name="Quatrini R."/>
            <person name="Vera M."/>
        </authorList>
    </citation>
    <scope>NUCLEOTIDE SEQUENCE [LARGE SCALE GENOMIC DNA]</scope>
    <source>
        <strain evidence="9">m-1</strain>
    </source>
</reference>
<name>A0A1C2G167_9GAMM</name>
<dbReference type="NCBIfam" id="TIGR03302">
    <property type="entry name" value="OM_YfiO"/>
    <property type="match status" value="1"/>
</dbReference>
<dbReference type="PROSITE" id="PS50005">
    <property type="entry name" value="TPR"/>
    <property type="match status" value="1"/>
</dbReference>
<evidence type="ECO:0000256" key="2">
    <source>
        <dbReference type="ARBA" id="ARBA00023136"/>
    </source>
</evidence>
<evidence type="ECO:0000259" key="7">
    <source>
        <dbReference type="Pfam" id="PF13525"/>
    </source>
</evidence>
<dbReference type="Gene3D" id="1.25.40.10">
    <property type="entry name" value="Tetratricopeptide repeat domain"/>
    <property type="match status" value="1"/>
</dbReference>
<dbReference type="PANTHER" id="PTHR37423:SF1">
    <property type="entry name" value="OUTER MEMBRANE PROTEIN ASSEMBLY FACTOR BAMD"/>
    <property type="match status" value="1"/>
</dbReference>
<dbReference type="GO" id="GO:0051205">
    <property type="term" value="P:protein insertion into membrane"/>
    <property type="evidence" value="ECO:0007669"/>
    <property type="project" value="UniProtKB-UniRule"/>
</dbReference>
<dbReference type="InterPro" id="IPR011990">
    <property type="entry name" value="TPR-like_helical_dom_sf"/>
</dbReference>
<keyword evidence="2 6" id="KW-0472">Membrane</keyword>
<dbReference type="EMBL" id="PSYR01000002">
    <property type="protein sequence ID" value="RCN56057.1"/>
    <property type="molecule type" value="Genomic_DNA"/>
</dbReference>
<protein>
    <recommendedName>
        <fullName evidence="6">Outer membrane protein assembly factor BamD</fullName>
    </recommendedName>
</protein>
<keyword evidence="1 6" id="KW-0732">Signal</keyword>
<dbReference type="InterPro" id="IPR017689">
    <property type="entry name" value="BamD"/>
</dbReference>
<dbReference type="Pfam" id="PF13525">
    <property type="entry name" value="YfiO"/>
    <property type="match status" value="1"/>
</dbReference>
<sequence length="261" mass="29395">MRRPLSRLCLAVALASLAACGRDHHKVRHWPAQRFYAHAVSALKAGNYHHAVTLLEELEGSYPYGRYAAQAEIVVAYAYYKSGESDAAIAAIKRFIRLHPTDPRVAYAYYLEGLVNFNKNKSIIERTFGVNQLRGRDSTALRAALRAFETVVTKYPHSIYATDSAERANYLIDMLARNDISVARYYYIHGAYVATADRCKRVIEHYPRTPAVADALGLMAMAYQRMGMVHLSRDTARILARNFPASPYVKRLRRAHVLGGS</sequence>
<keyword evidence="5 6" id="KW-0449">Lipoprotein</keyword>
<dbReference type="STRING" id="163359.A9R16_12570"/>
<comment type="subunit">
    <text evidence="6">Part of the Bam complex.</text>
</comment>